<comment type="caution">
    <text evidence="2">The sequence shown here is derived from an EMBL/GenBank/DDBJ whole genome shotgun (WGS) entry which is preliminary data.</text>
</comment>
<dbReference type="EMBL" id="PCRK01000037">
    <property type="protein sequence ID" value="PIP19609.1"/>
    <property type="molecule type" value="Genomic_DNA"/>
</dbReference>
<reference evidence="2 3" key="1">
    <citation type="submission" date="2017-09" db="EMBL/GenBank/DDBJ databases">
        <title>Depth-based differentiation of microbial function through sediment-hosted aquifers and enrichment of novel symbionts in the deep terrestrial subsurface.</title>
        <authorList>
            <person name="Probst A.J."/>
            <person name="Ladd B."/>
            <person name="Jarett J.K."/>
            <person name="Geller-Mcgrath D.E."/>
            <person name="Sieber C.M."/>
            <person name="Emerson J.B."/>
            <person name="Anantharaman K."/>
            <person name="Thomas B.C."/>
            <person name="Malmstrom R."/>
            <person name="Stieglmeier M."/>
            <person name="Klingl A."/>
            <person name="Woyke T."/>
            <person name="Ryan C.M."/>
            <person name="Banfield J.F."/>
        </authorList>
    </citation>
    <scope>NUCLEOTIDE SEQUENCE [LARGE SCALE GENOMIC DNA]</scope>
    <source>
        <strain evidence="2">CG23_combo_of_CG06-09_8_20_14_all_41_10</strain>
    </source>
</reference>
<dbReference type="InterPro" id="IPR027417">
    <property type="entry name" value="P-loop_NTPase"/>
</dbReference>
<dbReference type="Proteomes" id="UP000231292">
    <property type="component" value="Unassembled WGS sequence"/>
</dbReference>
<sequence>MHICDRGVISSLSNGIAAASIGKFLEVNGLKVAFMKLDPLCR</sequence>
<feature type="domain" description="CTP synthase N-terminal" evidence="1">
    <location>
        <begin position="7"/>
        <end position="40"/>
    </location>
</feature>
<name>A0A2G9YK49_9BACT</name>
<evidence type="ECO:0000313" key="2">
    <source>
        <dbReference type="EMBL" id="PIP19609.1"/>
    </source>
</evidence>
<gene>
    <name evidence="2" type="ORF">COX41_01915</name>
</gene>
<dbReference type="GO" id="GO:0006221">
    <property type="term" value="P:pyrimidine nucleotide biosynthetic process"/>
    <property type="evidence" value="ECO:0007669"/>
    <property type="project" value="InterPro"/>
</dbReference>
<dbReference type="GO" id="GO:0003883">
    <property type="term" value="F:CTP synthase activity"/>
    <property type="evidence" value="ECO:0007669"/>
    <property type="project" value="InterPro"/>
</dbReference>
<organism evidence="2 3">
    <name type="scientific">Candidatus Sherwoodlollariibacterium unditelluris</name>
    <dbReference type="NCBI Taxonomy" id="1974757"/>
    <lineage>
        <taxon>Bacteria</taxon>
        <taxon>Pseudomonadati</taxon>
        <taxon>Candidatus Omnitrophota</taxon>
        <taxon>Candidatus Sherwoodlollariibacterium</taxon>
    </lineage>
</organism>
<dbReference type="SUPFAM" id="SSF52540">
    <property type="entry name" value="P-loop containing nucleoside triphosphate hydrolases"/>
    <property type="match status" value="1"/>
</dbReference>
<dbReference type="AlphaFoldDB" id="A0A2G9YK49"/>
<evidence type="ECO:0000313" key="3">
    <source>
        <dbReference type="Proteomes" id="UP000231292"/>
    </source>
</evidence>
<evidence type="ECO:0000259" key="1">
    <source>
        <dbReference type="Pfam" id="PF06418"/>
    </source>
</evidence>
<dbReference type="Pfam" id="PF06418">
    <property type="entry name" value="CTP_synth_N"/>
    <property type="match status" value="1"/>
</dbReference>
<dbReference type="InterPro" id="IPR017456">
    <property type="entry name" value="CTP_synthase_N"/>
</dbReference>
<protein>
    <recommendedName>
        <fullName evidence="1">CTP synthase N-terminal domain-containing protein</fullName>
    </recommendedName>
</protein>
<accession>A0A2G9YK49</accession>
<proteinExistence type="predicted"/>
<dbReference type="Gene3D" id="3.40.50.300">
    <property type="entry name" value="P-loop containing nucleotide triphosphate hydrolases"/>
    <property type="match status" value="1"/>
</dbReference>